<evidence type="ECO:0000256" key="1">
    <source>
        <dbReference type="SAM" id="MobiDB-lite"/>
    </source>
</evidence>
<organism evidence="2 3">
    <name type="scientific">Klebsormidium nitens</name>
    <name type="common">Green alga</name>
    <name type="synonym">Ulothrix nitens</name>
    <dbReference type="NCBI Taxonomy" id="105231"/>
    <lineage>
        <taxon>Eukaryota</taxon>
        <taxon>Viridiplantae</taxon>
        <taxon>Streptophyta</taxon>
        <taxon>Klebsormidiophyceae</taxon>
        <taxon>Klebsormidiales</taxon>
        <taxon>Klebsormidiaceae</taxon>
        <taxon>Klebsormidium</taxon>
    </lineage>
</organism>
<evidence type="ECO:0000313" key="2">
    <source>
        <dbReference type="EMBL" id="GAQ81744.1"/>
    </source>
</evidence>
<name>A0A1Y1HSZ4_KLENI</name>
<dbReference type="PANTHER" id="PTHR34127">
    <property type="entry name" value="OS04G0405600 PROTEIN"/>
    <property type="match status" value="1"/>
</dbReference>
<dbReference type="Pfam" id="PF07082">
    <property type="entry name" value="DUF1350"/>
    <property type="match status" value="2"/>
</dbReference>
<dbReference type="OMA" id="VYDQEAM"/>
<proteinExistence type="predicted"/>
<feature type="compositionally biased region" description="Basic residues" evidence="1">
    <location>
        <begin position="102"/>
        <end position="116"/>
    </location>
</feature>
<reference evidence="2 3" key="1">
    <citation type="journal article" date="2014" name="Nat. Commun.">
        <title>Klebsormidium flaccidum genome reveals primary factors for plant terrestrial adaptation.</title>
        <authorList>
            <person name="Hori K."/>
            <person name="Maruyama F."/>
            <person name="Fujisawa T."/>
            <person name="Togashi T."/>
            <person name="Yamamoto N."/>
            <person name="Seo M."/>
            <person name="Sato S."/>
            <person name="Yamada T."/>
            <person name="Mori H."/>
            <person name="Tajima N."/>
            <person name="Moriyama T."/>
            <person name="Ikeuchi M."/>
            <person name="Watanabe M."/>
            <person name="Wada H."/>
            <person name="Kobayashi K."/>
            <person name="Saito M."/>
            <person name="Masuda T."/>
            <person name="Sasaki-Sekimoto Y."/>
            <person name="Mashiguchi K."/>
            <person name="Awai K."/>
            <person name="Shimojima M."/>
            <person name="Masuda S."/>
            <person name="Iwai M."/>
            <person name="Nobusawa T."/>
            <person name="Narise T."/>
            <person name="Kondo S."/>
            <person name="Saito H."/>
            <person name="Sato R."/>
            <person name="Murakawa M."/>
            <person name="Ihara Y."/>
            <person name="Oshima-Yamada Y."/>
            <person name="Ohtaka K."/>
            <person name="Satoh M."/>
            <person name="Sonobe K."/>
            <person name="Ishii M."/>
            <person name="Ohtani R."/>
            <person name="Kanamori-Sato M."/>
            <person name="Honoki R."/>
            <person name="Miyazaki D."/>
            <person name="Mochizuki H."/>
            <person name="Umetsu J."/>
            <person name="Higashi K."/>
            <person name="Shibata D."/>
            <person name="Kamiya Y."/>
            <person name="Sato N."/>
            <person name="Nakamura Y."/>
            <person name="Tabata S."/>
            <person name="Ida S."/>
            <person name="Kurokawa K."/>
            <person name="Ohta H."/>
        </authorList>
    </citation>
    <scope>NUCLEOTIDE SEQUENCE [LARGE SCALE GENOMIC DNA]</scope>
    <source>
        <strain evidence="2 3">NIES-2285</strain>
    </source>
</reference>
<accession>A0A1Y1HSZ4</accession>
<dbReference type="EMBL" id="DF237038">
    <property type="protein sequence ID" value="GAQ81744.1"/>
    <property type="molecule type" value="Genomic_DNA"/>
</dbReference>
<dbReference type="AlphaFoldDB" id="A0A1Y1HSZ4"/>
<protein>
    <submittedName>
        <fullName evidence="2">Uncharacterized protein</fullName>
    </submittedName>
</protein>
<dbReference type="InterPro" id="IPR010765">
    <property type="entry name" value="DUF1350"/>
</dbReference>
<feature type="region of interest" description="Disordered" evidence="1">
    <location>
        <begin position="95"/>
        <end position="116"/>
    </location>
</feature>
<dbReference type="PANTHER" id="PTHR34127:SF3">
    <property type="entry name" value="INITIATION FACTOR 4F SUBUNIT (DUF1350)"/>
    <property type="match status" value="1"/>
</dbReference>
<gene>
    <name evidence="2" type="ORF">KFL_000890330</name>
</gene>
<keyword evidence="3" id="KW-1185">Reference proteome</keyword>
<dbReference type="OrthoDB" id="3980at2759"/>
<sequence>MALSQWSSSASAHSSALLQLRTRSHAEASCSMVAATRSCSCPVLSSRLSGTTVPSRQEGVFQKLPCRSSNSNTLLHTSFLGEKIISTRQNACSSIDTNQPLRRNHSPSRGYSHHSKISASASTTLPTISLRNYSPEPFVRISECLVLSPTAANPRTQNPKPRGIIAFFGGAFVGAVPDFTYRFLLTQLAAAGYLVVAVPYQLTFDHKQAAEIVERKFQNCLETLYVQGGLGLAGVPGSTGSELKELPLFGMGHSNGALLHMLTNSLYAEGVRPKANVIMSFNNKPASEAVPYFDQVGPAVAQLAPVLRGSPFQGLAEAFASEATRFAASTDLPIPGLPRENLGPLLEIAQQIAPVIGQITDGVSEFRPTPNETRAIAAGGYYVPSTLLIKFTDDGIDETETLAAAIRTGVQSRGGALRIQDLTGNHVTPLIQEVKWEIGNVYTPLDAVRQTVQTAALADTRRLVSAIVSFLDSNI</sequence>
<dbReference type="SUPFAM" id="SSF53474">
    <property type="entry name" value="alpha/beta-Hydrolases"/>
    <property type="match status" value="1"/>
</dbReference>
<dbReference type="STRING" id="105231.A0A1Y1HSZ4"/>
<dbReference type="InterPro" id="IPR029058">
    <property type="entry name" value="AB_hydrolase_fold"/>
</dbReference>
<dbReference type="Gene3D" id="3.40.50.1820">
    <property type="entry name" value="alpha/beta hydrolase"/>
    <property type="match status" value="1"/>
</dbReference>
<dbReference type="Proteomes" id="UP000054558">
    <property type="component" value="Unassembled WGS sequence"/>
</dbReference>
<evidence type="ECO:0000313" key="3">
    <source>
        <dbReference type="Proteomes" id="UP000054558"/>
    </source>
</evidence>